<dbReference type="KEGG" id="csur:N24_1809"/>
<dbReference type="EMBL" id="AP017369">
    <property type="protein sequence ID" value="BAU96071.1"/>
    <property type="molecule type" value="Genomic_DNA"/>
</dbReference>
<evidence type="ECO:0000313" key="1">
    <source>
        <dbReference type="EMBL" id="BAU96071.1"/>
    </source>
</evidence>
<accession>A0A160PSX5</accession>
<organism evidence="1 2">
    <name type="scientific">Corynebacterium suranareeae</name>
    <dbReference type="NCBI Taxonomy" id="2506452"/>
    <lineage>
        <taxon>Bacteria</taxon>
        <taxon>Bacillati</taxon>
        <taxon>Actinomycetota</taxon>
        <taxon>Actinomycetes</taxon>
        <taxon>Mycobacteriales</taxon>
        <taxon>Corynebacteriaceae</taxon>
        <taxon>Corynebacterium</taxon>
    </lineage>
</organism>
<protein>
    <recommendedName>
        <fullName evidence="3">DUF1918 domain-containing protein</fullName>
    </recommendedName>
</protein>
<gene>
    <name evidence="1" type="ORF">N24_1809</name>
</gene>
<name>A0A160PSX5_9CORY</name>
<evidence type="ECO:0000313" key="2">
    <source>
        <dbReference type="Proteomes" id="UP000218244"/>
    </source>
</evidence>
<sequence length="74" mass="8369">MSTPKKAQELSGVNIGDVVSFSHEGADIRGILRQIHHDGNSTYLSLIDIEYDAKNNYDFPEYDCDPNDIINLER</sequence>
<reference evidence="1 2" key="1">
    <citation type="submission" date="2016-02" db="EMBL/GenBank/DDBJ databases">
        <title>Corynebacterium glutamicum N24 whole genome sequencing project.</title>
        <authorList>
            <person name="Matsutani M."/>
            <person name="Nangtapong N."/>
            <person name="Yakushi T."/>
            <person name="Matsushita K."/>
        </authorList>
    </citation>
    <scope>NUCLEOTIDE SEQUENCE [LARGE SCALE GENOMIC DNA]</scope>
    <source>
        <strain evidence="1 2">N24</strain>
    </source>
</reference>
<proteinExistence type="predicted"/>
<dbReference type="Proteomes" id="UP000218244">
    <property type="component" value="Chromosome"/>
</dbReference>
<keyword evidence="2" id="KW-1185">Reference proteome</keyword>
<dbReference type="RefSeq" id="WP_096456304.1">
    <property type="nucleotide sequence ID" value="NZ_AP017369.1"/>
</dbReference>
<evidence type="ECO:0008006" key="3">
    <source>
        <dbReference type="Google" id="ProtNLM"/>
    </source>
</evidence>
<dbReference type="AlphaFoldDB" id="A0A160PSX5"/>